<comment type="caution">
    <text evidence="1">The sequence shown here is derived from an EMBL/GenBank/DDBJ whole genome shotgun (WGS) entry which is preliminary data.</text>
</comment>
<gene>
    <name evidence="1" type="ORF">CABS02_13249</name>
</gene>
<dbReference type="Proteomes" id="UP001056436">
    <property type="component" value="Unassembled WGS sequence"/>
</dbReference>
<accession>A0A9P9X3M7</accession>
<protein>
    <submittedName>
        <fullName evidence="1">Uncharacterized protein</fullName>
    </submittedName>
</protein>
<organism evidence="1 2">
    <name type="scientific">Colletotrichum abscissum</name>
    <dbReference type="NCBI Taxonomy" id="1671311"/>
    <lineage>
        <taxon>Eukaryota</taxon>
        <taxon>Fungi</taxon>
        <taxon>Dikarya</taxon>
        <taxon>Ascomycota</taxon>
        <taxon>Pezizomycotina</taxon>
        <taxon>Sordariomycetes</taxon>
        <taxon>Hypocreomycetidae</taxon>
        <taxon>Glomerellales</taxon>
        <taxon>Glomerellaceae</taxon>
        <taxon>Colletotrichum</taxon>
        <taxon>Colletotrichum acutatum species complex</taxon>
    </lineage>
</organism>
<proteinExistence type="predicted"/>
<evidence type="ECO:0000313" key="1">
    <source>
        <dbReference type="EMBL" id="KAI3534418.1"/>
    </source>
</evidence>
<dbReference type="EMBL" id="SDAQ01000145">
    <property type="protein sequence ID" value="KAI3534418.1"/>
    <property type="molecule type" value="Genomic_DNA"/>
</dbReference>
<evidence type="ECO:0000313" key="2">
    <source>
        <dbReference type="Proteomes" id="UP001056436"/>
    </source>
</evidence>
<sequence length="235" mass="25866">MYTCFNKMMRAKVTGRSVFFSKNAGHHAMIIDELRAALDSDTPEGRIILNSVVRHVEVITQWSPVLLKWSSTSTRGQMSAALVDLPSSSSTVPPITTGRVFNDTCPSLPVHLTISKRQSWPSLATISRTILTLPPITSVAASPPPTTRLWSRSSTLWITDIDTSGSTHVHGPYCIRNAPIIDMSTEASRNLFASKWGVRITAQNPEHGRVFDLQNNASPLNLERPLTGSRSCLSW</sequence>
<dbReference type="AlphaFoldDB" id="A0A9P9X3M7"/>
<reference evidence="1" key="1">
    <citation type="submission" date="2019-01" db="EMBL/GenBank/DDBJ databases">
        <title>Colletotrichum abscissum LGMF1257.</title>
        <authorList>
            <person name="Baroncelli R."/>
        </authorList>
    </citation>
    <scope>NUCLEOTIDE SEQUENCE</scope>
    <source>
        <strain evidence="1">Ca142</strain>
    </source>
</reference>
<name>A0A9P9X3M7_9PEZI</name>
<keyword evidence="2" id="KW-1185">Reference proteome</keyword>